<gene>
    <name evidence="1" type="ORF">M9458_041356</name>
</gene>
<reference evidence="1 2" key="1">
    <citation type="submission" date="2024-05" db="EMBL/GenBank/DDBJ databases">
        <title>Genome sequencing and assembly of Indian major carp, Cirrhinus mrigala (Hamilton, 1822).</title>
        <authorList>
            <person name="Mohindra V."/>
            <person name="Chowdhury L.M."/>
            <person name="Lal K."/>
            <person name="Jena J.K."/>
        </authorList>
    </citation>
    <scope>NUCLEOTIDE SEQUENCE [LARGE SCALE GENOMIC DNA]</scope>
    <source>
        <strain evidence="1">CM1030</strain>
        <tissue evidence="1">Blood</tissue>
    </source>
</reference>
<dbReference type="EMBL" id="JAMKFB020000021">
    <property type="protein sequence ID" value="KAL0161960.1"/>
    <property type="molecule type" value="Genomic_DNA"/>
</dbReference>
<sequence>EMTHRFQRSSQSKSPVNNSLIQAICSVRLSSKTTHRFERSVQCESPVKRLTDSSDPFS</sequence>
<name>A0ABD0NJ16_CIRMR</name>
<keyword evidence="2" id="KW-1185">Reference proteome</keyword>
<feature type="non-terminal residue" evidence="1">
    <location>
        <position position="1"/>
    </location>
</feature>
<feature type="non-terminal residue" evidence="1">
    <location>
        <position position="58"/>
    </location>
</feature>
<dbReference type="AlphaFoldDB" id="A0ABD0NJ16"/>
<organism evidence="1 2">
    <name type="scientific">Cirrhinus mrigala</name>
    <name type="common">Mrigala</name>
    <dbReference type="NCBI Taxonomy" id="683832"/>
    <lineage>
        <taxon>Eukaryota</taxon>
        <taxon>Metazoa</taxon>
        <taxon>Chordata</taxon>
        <taxon>Craniata</taxon>
        <taxon>Vertebrata</taxon>
        <taxon>Euteleostomi</taxon>
        <taxon>Actinopterygii</taxon>
        <taxon>Neopterygii</taxon>
        <taxon>Teleostei</taxon>
        <taxon>Ostariophysi</taxon>
        <taxon>Cypriniformes</taxon>
        <taxon>Cyprinidae</taxon>
        <taxon>Labeoninae</taxon>
        <taxon>Labeonini</taxon>
        <taxon>Cirrhinus</taxon>
    </lineage>
</organism>
<comment type="caution">
    <text evidence="1">The sequence shown here is derived from an EMBL/GenBank/DDBJ whole genome shotgun (WGS) entry which is preliminary data.</text>
</comment>
<protein>
    <submittedName>
        <fullName evidence="1">Uncharacterized protein</fullName>
    </submittedName>
</protein>
<dbReference type="Proteomes" id="UP001529510">
    <property type="component" value="Unassembled WGS sequence"/>
</dbReference>
<accession>A0ABD0NJ16</accession>
<evidence type="ECO:0000313" key="2">
    <source>
        <dbReference type="Proteomes" id="UP001529510"/>
    </source>
</evidence>
<proteinExistence type="predicted"/>
<evidence type="ECO:0000313" key="1">
    <source>
        <dbReference type="EMBL" id="KAL0161960.1"/>
    </source>
</evidence>